<feature type="transmembrane region" description="Helical" evidence="2">
    <location>
        <begin position="12"/>
        <end position="33"/>
    </location>
</feature>
<keyword evidence="2" id="KW-0472">Membrane</keyword>
<name>A0A2N1MBH5_9GLOM</name>
<organism evidence="3 4">
    <name type="scientific">Rhizophagus irregularis</name>
    <dbReference type="NCBI Taxonomy" id="588596"/>
    <lineage>
        <taxon>Eukaryota</taxon>
        <taxon>Fungi</taxon>
        <taxon>Fungi incertae sedis</taxon>
        <taxon>Mucoromycota</taxon>
        <taxon>Glomeromycotina</taxon>
        <taxon>Glomeromycetes</taxon>
        <taxon>Glomerales</taxon>
        <taxon>Glomeraceae</taxon>
        <taxon>Rhizophagus</taxon>
    </lineage>
</organism>
<accession>A0A2N1MBH5</accession>
<dbReference type="VEuPathDB" id="FungiDB:FUN_014651"/>
<comment type="caution">
    <text evidence="3">The sequence shown here is derived from an EMBL/GenBank/DDBJ whole genome shotgun (WGS) entry which is preliminary data.</text>
</comment>
<proteinExistence type="predicted"/>
<feature type="compositionally biased region" description="Low complexity" evidence="1">
    <location>
        <begin position="184"/>
        <end position="216"/>
    </location>
</feature>
<protein>
    <submittedName>
        <fullName evidence="3">Uncharacterized protein</fullName>
    </submittedName>
</protein>
<sequence>MSSLTSFNSSESMSFLALSAIFLLVSPVLFMGFTTMWANIKQKVSDELYARAIEIVDYLDTLEIEKTFTEFDDKLTAKVDTRISKFKSAFIAEINEIYAEINRKFTAEAENIKSRDDDFTKETQSMISTVTERLDRIEEACRNDFGNISSEFTSIKASIEILQNDLAQRYAVVRRANFDQQSVSNESETNESELGSSLNSASASTSSSSSSGGSNLSGIPDIASDIRIRFKQHFD</sequence>
<feature type="region of interest" description="Disordered" evidence="1">
    <location>
        <begin position="180"/>
        <end position="216"/>
    </location>
</feature>
<dbReference type="Proteomes" id="UP000233469">
    <property type="component" value="Unassembled WGS sequence"/>
</dbReference>
<dbReference type="VEuPathDB" id="FungiDB:RhiirA1_503640"/>
<reference evidence="3 4" key="1">
    <citation type="submission" date="2016-04" db="EMBL/GenBank/DDBJ databases">
        <title>Genome analyses suggest a sexual origin of heterokaryosis in a supposedly ancient asexual fungus.</title>
        <authorList>
            <person name="Ropars J."/>
            <person name="Sedzielewska K."/>
            <person name="Noel J."/>
            <person name="Charron P."/>
            <person name="Farinelli L."/>
            <person name="Marton T."/>
            <person name="Kruger M."/>
            <person name="Pelin A."/>
            <person name="Brachmann A."/>
            <person name="Corradi N."/>
        </authorList>
    </citation>
    <scope>NUCLEOTIDE SEQUENCE [LARGE SCALE GENOMIC DNA]</scope>
    <source>
        <strain evidence="3 4">C2</strain>
    </source>
</reference>
<dbReference type="EMBL" id="LLXL01003280">
    <property type="protein sequence ID" value="PKK58980.1"/>
    <property type="molecule type" value="Genomic_DNA"/>
</dbReference>
<evidence type="ECO:0000256" key="2">
    <source>
        <dbReference type="SAM" id="Phobius"/>
    </source>
</evidence>
<reference evidence="3 4" key="2">
    <citation type="submission" date="2017-10" db="EMBL/GenBank/DDBJ databases">
        <title>Extensive intraspecific genome diversity in a model arbuscular mycorrhizal fungus.</title>
        <authorList>
            <person name="Chen E.C.H."/>
            <person name="Morin E."/>
            <person name="Baudet D."/>
            <person name="Noel J."/>
            <person name="Ndikumana S."/>
            <person name="Charron P."/>
            <person name="St-Onge C."/>
            <person name="Giorgi J."/>
            <person name="Grigoriev I.V."/>
            <person name="Roux C."/>
            <person name="Martin F.M."/>
            <person name="Corradi N."/>
        </authorList>
    </citation>
    <scope>NUCLEOTIDE SEQUENCE [LARGE SCALE GENOMIC DNA]</scope>
    <source>
        <strain evidence="3 4">C2</strain>
    </source>
</reference>
<evidence type="ECO:0000313" key="3">
    <source>
        <dbReference type="EMBL" id="PKK58980.1"/>
    </source>
</evidence>
<gene>
    <name evidence="3" type="ORF">RhiirC2_857550</name>
</gene>
<keyword evidence="2" id="KW-0812">Transmembrane</keyword>
<dbReference type="VEuPathDB" id="FungiDB:RhiirFUN_019640"/>
<evidence type="ECO:0000256" key="1">
    <source>
        <dbReference type="SAM" id="MobiDB-lite"/>
    </source>
</evidence>
<dbReference type="AlphaFoldDB" id="A0A2N1MBH5"/>
<keyword evidence="2" id="KW-1133">Transmembrane helix</keyword>
<evidence type="ECO:0000313" key="4">
    <source>
        <dbReference type="Proteomes" id="UP000233469"/>
    </source>
</evidence>